<feature type="transmembrane region" description="Helical" evidence="10">
    <location>
        <begin position="335"/>
        <end position="352"/>
    </location>
</feature>
<evidence type="ECO:0000256" key="10">
    <source>
        <dbReference type="RuleBase" id="RU351113"/>
    </source>
</evidence>
<feature type="transmembrane region" description="Helical" evidence="10">
    <location>
        <begin position="364"/>
        <end position="388"/>
    </location>
</feature>
<accession>A0A3L8DA62</accession>
<feature type="transmembrane region" description="Helical" evidence="10">
    <location>
        <begin position="28"/>
        <end position="47"/>
    </location>
</feature>
<gene>
    <name evidence="11" type="ORF">DMN91_009635</name>
</gene>
<comment type="subcellular location">
    <subcellularLocation>
        <location evidence="1 10">Cell membrane</location>
        <topology evidence="1 10">Multi-pass membrane protein</topology>
    </subcellularLocation>
</comment>
<feature type="transmembrane region" description="Helical" evidence="10">
    <location>
        <begin position="296"/>
        <end position="315"/>
    </location>
</feature>
<keyword evidence="9 10" id="KW-0807">Transducer</keyword>
<comment type="caution">
    <text evidence="11">The sequence shown here is derived from an EMBL/GenBank/DDBJ whole genome shotgun (WGS) entry which is preliminary data.</text>
</comment>
<evidence type="ECO:0000256" key="8">
    <source>
        <dbReference type="ARBA" id="ARBA00023170"/>
    </source>
</evidence>
<comment type="similarity">
    <text evidence="10">Belongs to the insect chemoreceptor superfamily. Heteromeric odorant receptor channel (TC 1.A.69) family.</text>
</comment>
<sequence length="394" mass="46161">MVFVGERCYKLHRIMLIALGLWPYQKPFIWRMQAVFFFSAHCCNFFFQFTAFLTTACNNTDCILKRFSYICLSCVYVLSYYSFYFNSESIKQMLEHIQLDWKMFKNSDTIKTFEEYLFVSYVFTSCVYIIVFIGTFVFTAIECRAVILDVIIPMNNSRPRKLEVDLEMFVDKKQYFFLYIIQEVLTWVIGVCSIVTTGTVLTTVAEHCCAAYKIAGCLIQNTVTIHTLAIPVDQQIPFMHRSICLSVHIHRRTMEFFKRIVHSFDLWYLPLYLIAVLSLSCFFFRLYNAITEANDWYDIFVCCVILYAYLLYMFVGNFLAQSYTEHSIELLECMYNSLWYVAPLPIQTLFLIMQKTINSHKIVIGGLFTSSIEGFSTLITTAVSYFTVIQTMDL</sequence>
<keyword evidence="4 10" id="KW-0812">Transmembrane</keyword>
<keyword evidence="5 10" id="KW-0552">Olfaction</keyword>
<evidence type="ECO:0000256" key="3">
    <source>
        <dbReference type="ARBA" id="ARBA00022606"/>
    </source>
</evidence>
<evidence type="ECO:0000256" key="5">
    <source>
        <dbReference type="ARBA" id="ARBA00022725"/>
    </source>
</evidence>
<organism evidence="11 12">
    <name type="scientific">Ooceraea biroi</name>
    <name type="common">Clonal raider ant</name>
    <name type="synonym">Cerapachys biroi</name>
    <dbReference type="NCBI Taxonomy" id="2015173"/>
    <lineage>
        <taxon>Eukaryota</taxon>
        <taxon>Metazoa</taxon>
        <taxon>Ecdysozoa</taxon>
        <taxon>Arthropoda</taxon>
        <taxon>Hexapoda</taxon>
        <taxon>Insecta</taxon>
        <taxon>Pterygota</taxon>
        <taxon>Neoptera</taxon>
        <taxon>Endopterygota</taxon>
        <taxon>Hymenoptera</taxon>
        <taxon>Apocrita</taxon>
        <taxon>Aculeata</taxon>
        <taxon>Formicoidea</taxon>
        <taxon>Formicidae</taxon>
        <taxon>Dorylinae</taxon>
        <taxon>Ooceraea</taxon>
    </lineage>
</organism>
<keyword evidence="2" id="KW-1003">Cell membrane</keyword>
<keyword evidence="7 10" id="KW-0472">Membrane</keyword>
<reference evidence="11 12" key="1">
    <citation type="journal article" date="2018" name="Genome Res.">
        <title>The genomic architecture and molecular evolution of ant odorant receptors.</title>
        <authorList>
            <person name="McKenzie S.K."/>
            <person name="Kronauer D.J.C."/>
        </authorList>
    </citation>
    <scope>NUCLEOTIDE SEQUENCE [LARGE SCALE GENOMIC DNA]</scope>
    <source>
        <strain evidence="11">Clonal line C1</strain>
    </source>
</reference>
<protein>
    <recommendedName>
        <fullName evidence="10">Odorant receptor</fullName>
    </recommendedName>
</protein>
<comment type="caution">
    <text evidence="10">Lacks conserved residue(s) required for the propagation of feature annotation.</text>
</comment>
<feature type="transmembrane region" description="Helical" evidence="10">
    <location>
        <begin position="67"/>
        <end position="85"/>
    </location>
</feature>
<feature type="transmembrane region" description="Helical" evidence="10">
    <location>
        <begin position="175"/>
        <end position="196"/>
    </location>
</feature>
<dbReference type="PANTHER" id="PTHR21137:SF35">
    <property type="entry name" value="ODORANT RECEPTOR 19A-RELATED"/>
    <property type="match status" value="1"/>
</dbReference>
<dbReference type="GO" id="GO:0004984">
    <property type="term" value="F:olfactory receptor activity"/>
    <property type="evidence" value="ECO:0007669"/>
    <property type="project" value="InterPro"/>
</dbReference>
<keyword evidence="8 10" id="KW-0675">Receptor</keyword>
<evidence type="ECO:0000256" key="7">
    <source>
        <dbReference type="ARBA" id="ARBA00023136"/>
    </source>
</evidence>
<evidence type="ECO:0000256" key="6">
    <source>
        <dbReference type="ARBA" id="ARBA00022989"/>
    </source>
</evidence>
<dbReference type="GO" id="GO:0005886">
    <property type="term" value="C:plasma membrane"/>
    <property type="evidence" value="ECO:0007669"/>
    <property type="project" value="UniProtKB-SubCell"/>
</dbReference>
<keyword evidence="6 10" id="KW-1133">Transmembrane helix</keyword>
<evidence type="ECO:0000256" key="1">
    <source>
        <dbReference type="ARBA" id="ARBA00004651"/>
    </source>
</evidence>
<evidence type="ECO:0000256" key="9">
    <source>
        <dbReference type="ARBA" id="ARBA00023224"/>
    </source>
</evidence>
<keyword evidence="3 10" id="KW-0716">Sensory transduction</keyword>
<dbReference type="Proteomes" id="UP000279307">
    <property type="component" value="Chromosome 10"/>
</dbReference>
<evidence type="ECO:0000313" key="12">
    <source>
        <dbReference type="Proteomes" id="UP000279307"/>
    </source>
</evidence>
<dbReference type="AlphaFoldDB" id="A0A3L8DA62"/>
<name>A0A3L8DA62_OOCBI</name>
<evidence type="ECO:0000256" key="2">
    <source>
        <dbReference type="ARBA" id="ARBA00022475"/>
    </source>
</evidence>
<dbReference type="GO" id="GO:0007165">
    <property type="term" value="P:signal transduction"/>
    <property type="evidence" value="ECO:0007669"/>
    <property type="project" value="UniProtKB-KW"/>
</dbReference>
<feature type="transmembrane region" description="Helical" evidence="10">
    <location>
        <begin position="121"/>
        <end position="154"/>
    </location>
</feature>
<dbReference type="GO" id="GO:0005549">
    <property type="term" value="F:odorant binding"/>
    <property type="evidence" value="ECO:0007669"/>
    <property type="project" value="InterPro"/>
</dbReference>
<dbReference type="PANTHER" id="PTHR21137">
    <property type="entry name" value="ODORANT RECEPTOR"/>
    <property type="match status" value="1"/>
</dbReference>
<evidence type="ECO:0000256" key="4">
    <source>
        <dbReference type="ARBA" id="ARBA00022692"/>
    </source>
</evidence>
<feature type="transmembrane region" description="Helical" evidence="10">
    <location>
        <begin position="266"/>
        <end position="284"/>
    </location>
</feature>
<dbReference type="OrthoDB" id="7550312at2759"/>
<proteinExistence type="inferred from homology"/>
<evidence type="ECO:0000313" key="11">
    <source>
        <dbReference type="EMBL" id="RLU17400.1"/>
    </source>
</evidence>
<dbReference type="InterPro" id="IPR004117">
    <property type="entry name" value="7tm6_olfct_rcpt"/>
</dbReference>
<dbReference type="EMBL" id="QOIP01000010">
    <property type="protein sequence ID" value="RLU17400.1"/>
    <property type="molecule type" value="Genomic_DNA"/>
</dbReference>